<evidence type="ECO:0000256" key="9">
    <source>
        <dbReference type="ARBA" id="ARBA00023152"/>
    </source>
</evidence>
<dbReference type="EC" id="4.2.1.11" evidence="4"/>
<evidence type="ECO:0000256" key="5">
    <source>
        <dbReference type="ARBA" id="ARBA00017068"/>
    </source>
</evidence>
<evidence type="ECO:0000256" key="6">
    <source>
        <dbReference type="ARBA" id="ARBA00022525"/>
    </source>
</evidence>
<evidence type="ECO:0000256" key="10">
    <source>
        <dbReference type="ARBA" id="ARBA00023239"/>
    </source>
</evidence>
<accession>A5CYN4</accession>
<gene>
    <name evidence="12" type="ordered locus">PTH_2718</name>
</gene>
<name>A5CYN4_PELTS</name>
<dbReference type="GO" id="GO:0000015">
    <property type="term" value="C:phosphopyruvate hydratase complex"/>
    <property type="evidence" value="ECO:0007669"/>
    <property type="project" value="InterPro"/>
</dbReference>
<organism evidence="12 13">
    <name type="scientific">Pelotomaculum thermopropionicum (strain DSM 13744 / JCM 10971 / SI)</name>
    <dbReference type="NCBI Taxonomy" id="370438"/>
    <lineage>
        <taxon>Bacteria</taxon>
        <taxon>Bacillati</taxon>
        <taxon>Bacillota</taxon>
        <taxon>Clostridia</taxon>
        <taxon>Eubacteriales</taxon>
        <taxon>Desulfotomaculaceae</taxon>
        <taxon>Pelotomaculum</taxon>
    </lineage>
</organism>
<evidence type="ECO:0000256" key="1">
    <source>
        <dbReference type="ARBA" id="ARBA00001946"/>
    </source>
</evidence>
<sequence length="174" mass="19116">MFAGEGKAFTAEELIDYYAGLVDRYPIISIEDGLAEDDWEGWQKLTARLGRRIQLVGDDLFVTNTERLARGISSGVANSVLIKLNQIGTVTETLDTIEMAKQAGYTAVVSHRSGETEDSTIADLVVAVNAGQIKTGAPCRTDRVAKYNQLLRIEEELGELAVFKGKKGLYNLRF</sequence>
<comment type="cofactor">
    <cofactor evidence="1">
        <name>Mg(2+)</name>
        <dbReference type="ChEBI" id="CHEBI:18420"/>
    </cofactor>
</comment>
<keyword evidence="9" id="KW-0324">Glycolysis</keyword>
<dbReference type="Proteomes" id="UP000006556">
    <property type="component" value="Chromosome"/>
</dbReference>
<feature type="domain" description="Enolase C-terminal TIM barrel" evidence="11">
    <location>
        <begin position="1"/>
        <end position="171"/>
    </location>
</feature>
<keyword evidence="8" id="KW-0460">Magnesium</keyword>
<evidence type="ECO:0000259" key="11">
    <source>
        <dbReference type="SMART" id="SM01192"/>
    </source>
</evidence>
<evidence type="ECO:0000256" key="7">
    <source>
        <dbReference type="ARBA" id="ARBA00022723"/>
    </source>
</evidence>
<protein>
    <recommendedName>
        <fullName evidence="5">Enolase</fullName>
        <ecNumber evidence="4">4.2.1.11</ecNumber>
    </recommendedName>
</protein>
<dbReference type="eggNOG" id="COG0148">
    <property type="taxonomic scope" value="Bacteria"/>
</dbReference>
<keyword evidence="7" id="KW-0479">Metal-binding</keyword>
<proteinExistence type="inferred from homology"/>
<comment type="pathway">
    <text evidence="2">Carbohydrate degradation; glycolysis; pyruvate from D-glyceraldehyde 3-phosphate: step 4/5.</text>
</comment>
<dbReference type="Gene3D" id="3.20.20.120">
    <property type="entry name" value="Enolase-like C-terminal domain"/>
    <property type="match status" value="1"/>
</dbReference>
<dbReference type="GO" id="GO:0004634">
    <property type="term" value="F:phosphopyruvate hydratase activity"/>
    <property type="evidence" value="ECO:0007669"/>
    <property type="project" value="UniProtKB-EC"/>
</dbReference>
<evidence type="ECO:0000256" key="2">
    <source>
        <dbReference type="ARBA" id="ARBA00005031"/>
    </source>
</evidence>
<reference evidence="13" key="1">
    <citation type="journal article" date="2008" name="Genome Res.">
        <title>The genome of Pelotomaculum thermopropionicum reveals niche-associated evolution in anaerobic microbiota.</title>
        <authorList>
            <person name="Kosaka T."/>
            <person name="Kato S."/>
            <person name="Shimoyama T."/>
            <person name="Ishii S."/>
            <person name="Abe T."/>
            <person name="Watanabe K."/>
        </authorList>
    </citation>
    <scope>NUCLEOTIDE SEQUENCE [LARGE SCALE GENOMIC DNA]</scope>
    <source>
        <strain evidence="13">DSM 13744 / JCM 10971 / SI</strain>
    </source>
</reference>
<evidence type="ECO:0000256" key="8">
    <source>
        <dbReference type="ARBA" id="ARBA00022842"/>
    </source>
</evidence>
<dbReference type="InterPro" id="IPR020810">
    <property type="entry name" value="Enolase_C"/>
</dbReference>
<dbReference type="SUPFAM" id="SSF51604">
    <property type="entry name" value="Enolase C-terminal domain-like"/>
    <property type="match status" value="1"/>
</dbReference>
<dbReference type="UniPathway" id="UPA00109">
    <property type="reaction ID" value="UER00187"/>
</dbReference>
<dbReference type="GO" id="GO:0006096">
    <property type="term" value="P:glycolytic process"/>
    <property type="evidence" value="ECO:0007669"/>
    <property type="project" value="UniProtKB-UniPathway"/>
</dbReference>
<evidence type="ECO:0000313" key="12">
    <source>
        <dbReference type="EMBL" id="BAF60899.1"/>
    </source>
</evidence>
<dbReference type="STRING" id="370438.PTH_2718"/>
<dbReference type="SMART" id="SM01192">
    <property type="entry name" value="Enolase_C"/>
    <property type="match status" value="1"/>
</dbReference>
<dbReference type="Pfam" id="PF00113">
    <property type="entry name" value="Enolase_C"/>
    <property type="match status" value="1"/>
</dbReference>
<keyword evidence="10" id="KW-0456">Lyase</keyword>
<evidence type="ECO:0000313" key="13">
    <source>
        <dbReference type="Proteomes" id="UP000006556"/>
    </source>
</evidence>
<dbReference type="AlphaFoldDB" id="A5CYN4"/>
<comment type="similarity">
    <text evidence="3">Belongs to the enolase family.</text>
</comment>
<evidence type="ECO:0000256" key="3">
    <source>
        <dbReference type="ARBA" id="ARBA00009604"/>
    </source>
</evidence>
<dbReference type="GO" id="GO:0000287">
    <property type="term" value="F:magnesium ion binding"/>
    <property type="evidence" value="ECO:0007669"/>
    <property type="project" value="InterPro"/>
</dbReference>
<dbReference type="InterPro" id="IPR000941">
    <property type="entry name" value="Enolase"/>
</dbReference>
<keyword evidence="6" id="KW-0964">Secreted</keyword>
<dbReference type="KEGG" id="pth:PTH_2718"/>
<dbReference type="PANTHER" id="PTHR11902:SF1">
    <property type="entry name" value="ENOLASE"/>
    <property type="match status" value="1"/>
</dbReference>
<dbReference type="HOGENOM" id="CLU_031223_4_0_9"/>
<dbReference type="InterPro" id="IPR036849">
    <property type="entry name" value="Enolase-like_C_sf"/>
</dbReference>
<dbReference type="InterPro" id="IPR020809">
    <property type="entry name" value="Enolase_CS"/>
</dbReference>
<evidence type="ECO:0000256" key="4">
    <source>
        <dbReference type="ARBA" id="ARBA00012058"/>
    </source>
</evidence>
<keyword evidence="13" id="KW-1185">Reference proteome</keyword>
<dbReference type="EMBL" id="AP009389">
    <property type="protein sequence ID" value="BAF60899.1"/>
    <property type="molecule type" value="Genomic_DNA"/>
</dbReference>
<dbReference type="PROSITE" id="PS00164">
    <property type="entry name" value="ENOLASE"/>
    <property type="match status" value="1"/>
</dbReference>
<dbReference type="PRINTS" id="PR00148">
    <property type="entry name" value="ENOLASE"/>
</dbReference>
<dbReference type="PANTHER" id="PTHR11902">
    <property type="entry name" value="ENOLASE"/>
    <property type="match status" value="1"/>
</dbReference>